<dbReference type="InterPro" id="IPR004358">
    <property type="entry name" value="Sig_transdc_His_kin-like_C"/>
</dbReference>
<keyword evidence="10" id="KW-0547">Nucleotide-binding</keyword>
<keyword evidence="14" id="KW-0460">Magnesium</keyword>
<evidence type="ECO:0000256" key="8">
    <source>
        <dbReference type="ARBA" id="ARBA00022679"/>
    </source>
</evidence>
<dbReference type="EMBL" id="CP097463">
    <property type="protein sequence ID" value="WAX55687.1"/>
    <property type="molecule type" value="Genomic_DNA"/>
</dbReference>
<keyword evidence="7" id="KW-0597">Phosphoprotein</keyword>
<proteinExistence type="predicted"/>
<dbReference type="PRINTS" id="PR00344">
    <property type="entry name" value="BCTRLSENSOR"/>
</dbReference>
<keyword evidence="17" id="KW-0902">Two-component regulatory system</keyword>
<reference evidence="25" key="1">
    <citation type="submission" date="2022-05" db="EMBL/GenBank/DDBJ databases">
        <title>Jatrophihabitans sp. SB3-54 whole genome sequence.</title>
        <authorList>
            <person name="Suh M.K."/>
            <person name="Eom M.K."/>
            <person name="Kim J.S."/>
            <person name="Kim H.S."/>
            <person name="Do H.E."/>
            <person name="Shin Y.K."/>
            <person name="Lee J.-S."/>
        </authorList>
    </citation>
    <scope>NUCLEOTIDE SEQUENCE</scope>
    <source>
        <strain evidence="25">SB3-54</strain>
    </source>
</reference>
<keyword evidence="11 25" id="KW-0418">Kinase</keyword>
<evidence type="ECO:0000259" key="23">
    <source>
        <dbReference type="PROSITE" id="PS50109"/>
    </source>
</evidence>
<dbReference type="PROSITE" id="PS50885">
    <property type="entry name" value="HAMP"/>
    <property type="match status" value="1"/>
</dbReference>
<dbReference type="EC" id="2.7.13.3" evidence="5"/>
<evidence type="ECO:0000256" key="17">
    <source>
        <dbReference type="ARBA" id="ARBA00023012"/>
    </source>
</evidence>
<evidence type="ECO:0000256" key="2">
    <source>
        <dbReference type="ARBA" id="ARBA00001936"/>
    </source>
</evidence>
<dbReference type="InterPro" id="IPR003661">
    <property type="entry name" value="HisK_dim/P_dom"/>
</dbReference>
<evidence type="ECO:0000256" key="10">
    <source>
        <dbReference type="ARBA" id="ARBA00022741"/>
    </source>
</evidence>
<evidence type="ECO:0000256" key="22">
    <source>
        <dbReference type="ARBA" id="ARBA00041776"/>
    </source>
</evidence>
<keyword evidence="13" id="KW-0067">ATP-binding</keyword>
<organism evidence="25 26">
    <name type="scientific">Jatrophihabitans cynanchi</name>
    <dbReference type="NCBI Taxonomy" id="2944128"/>
    <lineage>
        <taxon>Bacteria</taxon>
        <taxon>Bacillati</taxon>
        <taxon>Actinomycetota</taxon>
        <taxon>Actinomycetes</taxon>
        <taxon>Jatrophihabitantales</taxon>
        <taxon>Jatrophihabitantaceae</taxon>
        <taxon>Jatrophihabitans</taxon>
    </lineage>
</organism>
<dbReference type="PANTHER" id="PTHR44936:SF9">
    <property type="entry name" value="SENSOR PROTEIN CREC"/>
    <property type="match status" value="1"/>
</dbReference>
<evidence type="ECO:0000256" key="11">
    <source>
        <dbReference type="ARBA" id="ARBA00022777"/>
    </source>
</evidence>
<keyword evidence="20" id="KW-0464">Manganese</keyword>
<evidence type="ECO:0000259" key="24">
    <source>
        <dbReference type="PROSITE" id="PS50885"/>
    </source>
</evidence>
<dbReference type="InterPro" id="IPR036890">
    <property type="entry name" value="HATPase_C_sf"/>
</dbReference>
<dbReference type="PROSITE" id="PS50109">
    <property type="entry name" value="HIS_KIN"/>
    <property type="match status" value="1"/>
</dbReference>
<keyword evidence="26" id="KW-1185">Reference proteome</keyword>
<dbReference type="SUPFAM" id="SSF47384">
    <property type="entry name" value="Homodimeric domain of signal transducing histidine kinase"/>
    <property type="match status" value="1"/>
</dbReference>
<dbReference type="InterPro" id="IPR005467">
    <property type="entry name" value="His_kinase_dom"/>
</dbReference>
<dbReference type="InterPro" id="IPR050980">
    <property type="entry name" value="2C_sensor_his_kinase"/>
</dbReference>
<evidence type="ECO:0000256" key="15">
    <source>
        <dbReference type="ARBA" id="ARBA00022912"/>
    </source>
</evidence>
<evidence type="ECO:0000256" key="19">
    <source>
        <dbReference type="ARBA" id="ARBA00023026"/>
    </source>
</evidence>
<keyword evidence="9" id="KW-0812">Transmembrane</keyword>
<evidence type="ECO:0000256" key="16">
    <source>
        <dbReference type="ARBA" id="ARBA00022989"/>
    </source>
</evidence>
<dbReference type="Pfam" id="PF00512">
    <property type="entry name" value="HisKA"/>
    <property type="match status" value="1"/>
</dbReference>
<feature type="domain" description="HAMP" evidence="24">
    <location>
        <begin position="184"/>
        <end position="236"/>
    </location>
</feature>
<accession>A0ABY7JWH4</accession>
<dbReference type="SMART" id="SM00388">
    <property type="entry name" value="HisKA"/>
    <property type="match status" value="1"/>
</dbReference>
<evidence type="ECO:0000313" key="25">
    <source>
        <dbReference type="EMBL" id="WAX55687.1"/>
    </source>
</evidence>
<comment type="subcellular location">
    <subcellularLocation>
        <location evidence="4">Cell membrane</location>
        <topology evidence="4">Multi-pass membrane protein</topology>
    </subcellularLocation>
</comment>
<dbReference type="Gene3D" id="3.30.565.10">
    <property type="entry name" value="Histidine kinase-like ATPase, C-terminal domain"/>
    <property type="match status" value="1"/>
</dbReference>
<evidence type="ECO:0000313" key="26">
    <source>
        <dbReference type="Proteomes" id="UP001164693"/>
    </source>
</evidence>
<feature type="domain" description="Histidine kinase" evidence="23">
    <location>
        <begin position="251"/>
        <end position="456"/>
    </location>
</feature>
<dbReference type="SMART" id="SM00387">
    <property type="entry name" value="HATPase_c"/>
    <property type="match status" value="1"/>
</dbReference>
<evidence type="ECO:0000256" key="6">
    <source>
        <dbReference type="ARBA" id="ARBA00022475"/>
    </source>
</evidence>
<comment type="cofactor">
    <cofactor evidence="3">
        <name>Mg(2+)</name>
        <dbReference type="ChEBI" id="CHEBI:18420"/>
    </cofactor>
</comment>
<dbReference type="GO" id="GO:0016301">
    <property type="term" value="F:kinase activity"/>
    <property type="evidence" value="ECO:0007669"/>
    <property type="project" value="UniProtKB-KW"/>
</dbReference>
<dbReference type="SMART" id="SM00304">
    <property type="entry name" value="HAMP"/>
    <property type="match status" value="1"/>
</dbReference>
<evidence type="ECO:0000256" key="12">
    <source>
        <dbReference type="ARBA" id="ARBA00022801"/>
    </source>
</evidence>
<keyword evidence="18" id="KW-0346">Stress response</keyword>
<dbReference type="InterPro" id="IPR036097">
    <property type="entry name" value="HisK_dim/P_sf"/>
</dbReference>
<evidence type="ECO:0000256" key="1">
    <source>
        <dbReference type="ARBA" id="ARBA00000085"/>
    </source>
</evidence>
<dbReference type="InterPro" id="IPR003594">
    <property type="entry name" value="HATPase_dom"/>
</dbReference>
<keyword evidence="12" id="KW-0378">Hydrolase</keyword>
<dbReference type="PANTHER" id="PTHR44936">
    <property type="entry name" value="SENSOR PROTEIN CREC"/>
    <property type="match status" value="1"/>
</dbReference>
<keyword evidence="16" id="KW-0472">Membrane</keyword>
<keyword evidence="8" id="KW-0808">Transferase</keyword>
<evidence type="ECO:0000256" key="5">
    <source>
        <dbReference type="ARBA" id="ARBA00012438"/>
    </source>
</evidence>
<dbReference type="Pfam" id="PF00672">
    <property type="entry name" value="HAMP"/>
    <property type="match status" value="1"/>
</dbReference>
<keyword evidence="19" id="KW-0843">Virulence</keyword>
<evidence type="ECO:0000256" key="13">
    <source>
        <dbReference type="ARBA" id="ARBA00022840"/>
    </source>
</evidence>
<dbReference type="SUPFAM" id="SSF158472">
    <property type="entry name" value="HAMP domain-like"/>
    <property type="match status" value="1"/>
</dbReference>
<evidence type="ECO:0000256" key="7">
    <source>
        <dbReference type="ARBA" id="ARBA00022553"/>
    </source>
</evidence>
<evidence type="ECO:0000256" key="3">
    <source>
        <dbReference type="ARBA" id="ARBA00001946"/>
    </source>
</evidence>
<dbReference type="Gene3D" id="6.10.340.10">
    <property type="match status" value="1"/>
</dbReference>
<sequence length="468" mass="49438">MKLRISLRTRIAATVAVAVLGSTVVVTFAAYELERSGTESRFIAAARTGAVADLQQATNAVKRQPEIPAVQAVSDFVGQRGGIAWTAIDLSDTSRNIDAGASMSDVPASVSVSFGGGISDGWTRVDGARKLAIGGRLDQNDVALVEFYDFTPVEQQLARLRSDLIRLDIAGLVVALLLGLAVSGRISRPVRETAAAARRLGGGALDTRVPVHGRDELGELALSFNDMADRLSHALRALRAAQEQQRRFVSDVSHELRTPLAAMLAAAEGLNSADGQRRDRAGELVGEQSRRMNALVEDLLEISRFDAGQARLELEQVDLGALAADAARTVAPDQDVSVSVLGDPRVQADARRLHTVVRNLIGNAVQHGVPPVQVTIDGRAQWVQVIVADCGPGLHPALVPTVFDRFVRADTARASDAGSTGLGLAIARENAALHQGTLEVAPGAPTTFVLTLHRVPPGAAVATPREPD</sequence>
<dbReference type="SUPFAM" id="SSF55874">
    <property type="entry name" value="ATPase domain of HSP90 chaperone/DNA topoisomerase II/histidine kinase"/>
    <property type="match status" value="1"/>
</dbReference>
<keyword evidence="6" id="KW-1003">Cell membrane</keyword>
<evidence type="ECO:0000256" key="21">
    <source>
        <dbReference type="ARBA" id="ARBA00040454"/>
    </source>
</evidence>
<dbReference type="Pfam" id="PF02518">
    <property type="entry name" value="HATPase_c"/>
    <property type="match status" value="1"/>
</dbReference>
<comment type="cofactor">
    <cofactor evidence="2">
        <name>Mn(2+)</name>
        <dbReference type="ChEBI" id="CHEBI:29035"/>
    </cofactor>
</comment>
<evidence type="ECO:0000256" key="9">
    <source>
        <dbReference type="ARBA" id="ARBA00022692"/>
    </source>
</evidence>
<dbReference type="InterPro" id="IPR003660">
    <property type="entry name" value="HAMP_dom"/>
</dbReference>
<evidence type="ECO:0000256" key="18">
    <source>
        <dbReference type="ARBA" id="ARBA00023016"/>
    </source>
</evidence>
<dbReference type="Proteomes" id="UP001164693">
    <property type="component" value="Chromosome"/>
</dbReference>
<evidence type="ECO:0000256" key="14">
    <source>
        <dbReference type="ARBA" id="ARBA00022842"/>
    </source>
</evidence>
<gene>
    <name evidence="25" type="ORF">M6B22_14200</name>
</gene>
<name>A0ABY7JWH4_9ACTN</name>
<keyword evidence="16" id="KW-1133">Transmembrane helix</keyword>
<dbReference type="CDD" id="cd00082">
    <property type="entry name" value="HisKA"/>
    <property type="match status" value="1"/>
</dbReference>
<protein>
    <recommendedName>
        <fullName evidence="21">Signal transduction histidine-protein kinase/phosphatase MprB</fullName>
        <ecNumber evidence="5">2.7.13.3</ecNumber>
    </recommendedName>
    <alternativeName>
        <fullName evidence="22">Mycobacterial persistence regulator B</fullName>
    </alternativeName>
</protein>
<dbReference type="Gene3D" id="1.10.287.130">
    <property type="match status" value="1"/>
</dbReference>
<evidence type="ECO:0000256" key="4">
    <source>
        <dbReference type="ARBA" id="ARBA00004651"/>
    </source>
</evidence>
<dbReference type="CDD" id="cd06225">
    <property type="entry name" value="HAMP"/>
    <property type="match status" value="1"/>
</dbReference>
<evidence type="ECO:0000256" key="20">
    <source>
        <dbReference type="ARBA" id="ARBA00023211"/>
    </source>
</evidence>
<dbReference type="RefSeq" id="WP_269442207.1">
    <property type="nucleotide sequence ID" value="NZ_CP097463.1"/>
</dbReference>
<keyword evidence="15" id="KW-0904">Protein phosphatase</keyword>
<comment type="catalytic activity">
    <reaction evidence="1">
        <text>ATP + protein L-histidine = ADP + protein N-phospho-L-histidine.</text>
        <dbReference type="EC" id="2.7.13.3"/>
    </reaction>
</comment>